<keyword evidence="2" id="KW-1185">Reference proteome</keyword>
<dbReference type="EMBL" id="JBDJNQ010000009">
    <property type="protein sequence ID" value="MEN5379259.1"/>
    <property type="molecule type" value="Genomic_DNA"/>
</dbReference>
<evidence type="ECO:0000313" key="2">
    <source>
        <dbReference type="Proteomes" id="UP001409291"/>
    </source>
</evidence>
<dbReference type="PANTHER" id="PTHR37515">
    <property type="entry name" value="YALI0C09240P"/>
    <property type="match status" value="1"/>
</dbReference>
<dbReference type="PANTHER" id="PTHR37515:SF2">
    <property type="entry name" value="YALI0C09240P"/>
    <property type="match status" value="1"/>
</dbReference>
<gene>
    <name evidence="1" type="ORF">ABE541_18485</name>
</gene>
<sequence length="203" mass="23594">MFNYKNLLYIISLFVFINCHGQHAINHKDPAEIIEQKEQLSLNKDYSTLGDLIYTIDFQVKTDNVNDYEDGFIPWIQLEKPEADMANLHNKDEIVLNNSSVEILIDYPLNKEYKFTITSEKGFTREQLLHAISKQYYILYEEEENSASVKTVPLEKRTTMYNRNETDGKYGIWGHDIADLVLSSILVYRSNNGKTILALQIES</sequence>
<evidence type="ECO:0000313" key="1">
    <source>
        <dbReference type="EMBL" id="MEN5379259.1"/>
    </source>
</evidence>
<dbReference type="RefSeq" id="WP_346582023.1">
    <property type="nucleotide sequence ID" value="NZ_JBDJNQ010000009.1"/>
</dbReference>
<reference evidence="1 2" key="1">
    <citation type="submission" date="2024-04" db="EMBL/GenBank/DDBJ databases">
        <title>WGS of bacteria from Torrens River.</title>
        <authorList>
            <person name="Wyrsch E.R."/>
            <person name="Drigo B."/>
        </authorList>
    </citation>
    <scope>NUCLEOTIDE SEQUENCE [LARGE SCALE GENOMIC DNA]</scope>
    <source>
        <strain evidence="1 2">TWI391</strain>
    </source>
</reference>
<name>A0ABV0BWU2_9SPHI</name>
<comment type="caution">
    <text evidence="1">The sequence shown here is derived from an EMBL/GenBank/DDBJ whole genome shotgun (WGS) entry which is preliminary data.</text>
</comment>
<protein>
    <submittedName>
        <fullName evidence="1">Uncharacterized protein</fullName>
    </submittedName>
</protein>
<accession>A0ABV0BWU2</accession>
<organism evidence="1 2">
    <name type="scientific">Sphingobacterium kitahiroshimense</name>
    <dbReference type="NCBI Taxonomy" id="470446"/>
    <lineage>
        <taxon>Bacteria</taxon>
        <taxon>Pseudomonadati</taxon>
        <taxon>Bacteroidota</taxon>
        <taxon>Sphingobacteriia</taxon>
        <taxon>Sphingobacteriales</taxon>
        <taxon>Sphingobacteriaceae</taxon>
        <taxon>Sphingobacterium</taxon>
    </lineage>
</organism>
<dbReference type="Proteomes" id="UP001409291">
    <property type="component" value="Unassembled WGS sequence"/>
</dbReference>
<proteinExistence type="predicted"/>